<evidence type="ECO:0000256" key="2">
    <source>
        <dbReference type="ARBA" id="ARBA00022692"/>
    </source>
</evidence>
<dbReference type="Pfam" id="PF26039">
    <property type="entry name" value="Dcst2"/>
    <property type="match status" value="1"/>
</dbReference>
<dbReference type="InterPro" id="IPR051856">
    <property type="entry name" value="CSR-E3_Ligase_Protein"/>
</dbReference>
<evidence type="ECO:0000256" key="1">
    <source>
        <dbReference type="ARBA" id="ARBA00004141"/>
    </source>
</evidence>
<dbReference type="Pfam" id="PF07782">
    <property type="entry name" value="DC_STAMP"/>
    <property type="match status" value="1"/>
</dbReference>
<dbReference type="OrthoDB" id="6598372at2759"/>
<evidence type="ECO:0000259" key="6">
    <source>
        <dbReference type="Pfam" id="PF07782"/>
    </source>
</evidence>
<keyword evidence="7" id="KW-1185">Reference proteome</keyword>
<dbReference type="InParanoid" id="A0A2I4CVA2"/>
<name>A0A2I4CVA2_AUSLI</name>
<keyword evidence="2 5" id="KW-0812">Transmembrane</keyword>
<evidence type="ECO:0000313" key="8">
    <source>
        <dbReference type="RefSeq" id="XP_013883921.1"/>
    </source>
</evidence>
<dbReference type="AlphaFoldDB" id="A0A2I4CVA2"/>
<feature type="domain" description="Dendritic cell-specific transmembrane protein-like" evidence="6">
    <location>
        <begin position="359"/>
        <end position="542"/>
    </location>
</feature>
<feature type="transmembrane region" description="Helical" evidence="5">
    <location>
        <begin position="409"/>
        <end position="438"/>
    </location>
</feature>
<accession>A0A2I4CVA2</accession>
<protein>
    <submittedName>
        <fullName evidence="8">DC-STAMP domain-containing protein 2</fullName>
    </submittedName>
</protein>
<dbReference type="GO" id="GO:0016020">
    <property type="term" value="C:membrane"/>
    <property type="evidence" value="ECO:0007669"/>
    <property type="project" value="UniProtKB-SubCell"/>
</dbReference>
<dbReference type="PANTHER" id="PTHR21041:SF6">
    <property type="entry name" value="DC-STAMP DOMAIN-CONTAINING PROTEIN 2"/>
    <property type="match status" value="1"/>
</dbReference>
<dbReference type="InterPro" id="IPR012858">
    <property type="entry name" value="DC_STAMP-like"/>
</dbReference>
<feature type="transmembrane region" description="Helical" evidence="5">
    <location>
        <begin position="331"/>
        <end position="347"/>
    </location>
</feature>
<evidence type="ECO:0000256" key="5">
    <source>
        <dbReference type="SAM" id="Phobius"/>
    </source>
</evidence>
<gene>
    <name evidence="8" type="primary">LOC106532421</name>
</gene>
<keyword evidence="3 5" id="KW-1133">Transmembrane helix</keyword>
<reference evidence="8" key="1">
    <citation type="submission" date="2025-08" db="UniProtKB">
        <authorList>
            <consortium name="RefSeq"/>
        </authorList>
    </citation>
    <scope>IDENTIFICATION</scope>
    <source>
        <strain evidence="8">Quisiro</strain>
        <tissue evidence="8">Liver</tissue>
    </source>
</reference>
<feature type="transmembrane region" description="Helical" evidence="5">
    <location>
        <begin position="506"/>
        <end position="525"/>
    </location>
</feature>
<feature type="transmembrane region" description="Helical" evidence="5">
    <location>
        <begin position="33"/>
        <end position="51"/>
    </location>
</feature>
<dbReference type="PANTHER" id="PTHR21041">
    <property type="entry name" value="DENDRITIC CELL-SPECIFIC TRANSMEMBRANE PROTEIN"/>
    <property type="match status" value="1"/>
</dbReference>
<organism evidence="7 8">
    <name type="scientific">Austrofundulus limnaeus</name>
    <name type="common">Annual killifish</name>
    <dbReference type="NCBI Taxonomy" id="52670"/>
    <lineage>
        <taxon>Eukaryota</taxon>
        <taxon>Metazoa</taxon>
        <taxon>Chordata</taxon>
        <taxon>Craniata</taxon>
        <taxon>Vertebrata</taxon>
        <taxon>Euteleostomi</taxon>
        <taxon>Actinopterygii</taxon>
        <taxon>Neopterygii</taxon>
        <taxon>Teleostei</taxon>
        <taxon>Neoteleostei</taxon>
        <taxon>Acanthomorphata</taxon>
        <taxon>Ovalentaria</taxon>
        <taxon>Atherinomorphae</taxon>
        <taxon>Cyprinodontiformes</taxon>
        <taxon>Rivulidae</taxon>
        <taxon>Austrofundulus</taxon>
    </lineage>
</organism>
<keyword evidence="4 5" id="KW-0472">Membrane</keyword>
<proteinExistence type="predicted"/>
<sequence length="548" mass="61495">MFEGVFCFRSPGRSHLHRRRNLRAHLVKAGRSLAAFLFGLLLASLYGAMALFLQNQPLWFCVYTTVTVGGLAAFAMGLSPGVRADVMVMLPTMCSARGRTFILLLFVSTLLSGPVKNTLENTERAASSLLCGAELAANQTQELMQQAATPLYSVLDKVREISRNAYAVAGRVQNFINTLTESVRHVARTLKNVLHFLVDIGDICNDKLGVPYRKCRDVFAEARVDCTNLLGDFNFLCDIVDGFLPLCNIARAGELFCIIPSYISTQLKQRLAEPTVAAFKRMMQEFEFNMTASVQFHLDANSSRSLQQVSQDIMAEISSDLQLFQRLGEPLMYFSLVLLGWAFFRAVQYRRRYLRQLSFDNIYINAQFKELDELVVSVGGASVLPLTRREAKTYISPMSFQMSFKERKAVLMGVASVFKHLVIGSLLVCLDFLVFWILDQVYHQVKGDVIARAPVRLVVQVNGSGYASDIFRDLVSSFNILQRGNITVISRKCLLEPSEPDYTTCFILGFLLGLALLVSLTGGFMQRCRRLICAAYHPEREQDFEAEL</sequence>
<comment type="subcellular location">
    <subcellularLocation>
        <location evidence="1">Membrane</location>
        <topology evidence="1">Multi-pass membrane protein</topology>
    </subcellularLocation>
</comment>
<dbReference type="Proteomes" id="UP000192220">
    <property type="component" value="Unplaced"/>
</dbReference>
<evidence type="ECO:0000256" key="4">
    <source>
        <dbReference type="ARBA" id="ARBA00023136"/>
    </source>
</evidence>
<feature type="transmembrane region" description="Helical" evidence="5">
    <location>
        <begin position="57"/>
        <end position="78"/>
    </location>
</feature>
<dbReference type="RefSeq" id="XP_013883921.1">
    <property type="nucleotide sequence ID" value="XM_014028467.1"/>
</dbReference>
<dbReference type="KEGG" id="alim:106532421"/>
<evidence type="ECO:0000256" key="3">
    <source>
        <dbReference type="ARBA" id="ARBA00022989"/>
    </source>
</evidence>
<dbReference type="GeneID" id="106532421"/>
<dbReference type="STRING" id="52670.A0A2I4CVA2"/>
<evidence type="ECO:0000313" key="7">
    <source>
        <dbReference type="Proteomes" id="UP000192220"/>
    </source>
</evidence>